<feature type="region of interest" description="Disordered" evidence="1">
    <location>
        <begin position="58"/>
        <end position="85"/>
    </location>
</feature>
<gene>
    <name evidence="2" type="ORF">CBM2607_10206</name>
</gene>
<feature type="compositionally biased region" description="Basic and acidic residues" evidence="1">
    <location>
        <begin position="1"/>
        <end position="11"/>
    </location>
</feature>
<dbReference type="Proteomes" id="UP000255168">
    <property type="component" value="Chromosome I"/>
</dbReference>
<organism evidence="2 3">
    <name type="scientific">Cupriavidus neocaledonicus</name>
    <dbReference type="NCBI Taxonomy" id="1040979"/>
    <lineage>
        <taxon>Bacteria</taxon>
        <taxon>Pseudomonadati</taxon>
        <taxon>Pseudomonadota</taxon>
        <taxon>Betaproteobacteria</taxon>
        <taxon>Burkholderiales</taxon>
        <taxon>Burkholderiaceae</taxon>
        <taxon>Cupriavidus</taxon>
    </lineage>
</organism>
<accession>A0A375H4W0</accession>
<dbReference type="EMBL" id="LT984806">
    <property type="protein sequence ID" value="SPD45269.1"/>
    <property type="molecule type" value="Genomic_DNA"/>
</dbReference>
<sequence length="85" mass="9421">MDRSVFEERKASAATRTVPEPRPAILTAQQPKAFLRQRPQQGPLRALGSFNHHANAPATVVHPCGRQSSYVRKPSPVRKLPGTLR</sequence>
<evidence type="ECO:0000256" key="1">
    <source>
        <dbReference type="SAM" id="MobiDB-lite"/>
    </source>
</evidence>
<dbReference type="AlphaFoldDB" id="A0A375H4W0"/>
<feature type="region of interest" description="Disordered" evidence="1">
    <location>
        <begin position="1"/>
        <end position="25"/>
    </location>
</feature>
<name>A0A375H4W0_9BURK</name>
<protein>
    <submittedName>
        <fullName evidence="2">Uncharacterized protein</fullName>
    </submittedName>
</protein>
<evidence type="ECO:0000313" key="2">
    <source>
        <dbReference type="EMBL" id="SPD45269.1"/>
    </source>
</evidence>
<proteinExistence type="predicted"/>
<evidence type="ECO:0000313" key="3">
    <source>
        <dbReference type="Proteomes" id="UP000255168"/>
    </source>
</evidence>
<reference evidence="2 3" key="1">
    <citation type="submission" date="2018-01" db="EMBL/GenBank/DDBJ databases">
        <authorList>
            <person name="Clerissi C."/>
        </authorList>
    </citation>
    <scope>NUCLEOTIDE SEQUENCE [LARGE SCALE GENOMIC DNA]</scope>
    <source>
        <strain evidence="2">Cupriavidus taiwanensis STM 6160</strain>
    </source>
</reference>